<keyword evidence="4" id="KW-1185">Reference proteome</keyword>
<evidence type="ECO:0000313" key="5">
    <source>
        <dbReference type="WBParaSite" id="EN70_2086"/>
    </source>
</evidence>
<dbReference type="PROSITE" id="PS50158">
    <property type="entry name" value="ZF_CCHC"/>
    <property type="match status" value="1"/>
</dbReference>
<dbReference type="GO" id="GO:0008270">
    <property type="term" value="F:zinc ion binding"/>
    <property type="evidence" value="ECO:0007669"/>
    <property type="project" value="UniProtKB-KW"/>
</dbReference>
<name>A0A1I7VFT9_LOALO</name>
<reference evidence="4" key="1">
    <citation type="submission" date="2012-04" db="EMBL/GenBank/DDBJ databases">
        <title>The Genome Sequence of Loa loa.</title>
        <authorList>
            <consortium name="The Broad Institute Genome Sequencing Platform"/>
            <consortium name="Broad Institute Genome Sequencing Center for Infectious Disease"/>
            <person name="Nutman T.B."/>
            <person name="Fink D.L."/>
            <person name="Russ C."/>
            <person name="Young S."/>
            <person name="Zeng Q."/>
            <person name="Gargeya S."/>
            <person name="Alvarado L."/>
            <person name="Berlin A."/>
            <person name="Chapman S.B."/>
            <person name="Chen Z."/>
            <person name="Freedman E."/>
            <person name="Gellesch M."/>
            <person name="Goldberg J."/>
            <person name="Griggs A."/>
            <person name="Gujja S."/>
            <person name="Heilman E.R."/>
            <person name="Heiman D."/>
            <person name="Howarth C."/>
            <person name="Mehta T."/>
            <person name="Neiman D."/>
            <person name="Pearson M."/>
            <person name="Roberts A."/>
            <person name="Saif S."/>
            <person name="Shea T."/>
            <person name="Shenoy N."/>
            <person name="Sisk P."/>
            <person name="Stolte C."/>
            <person name="Sykes S."/>
            <person name="White J."/>
            <person name="Yandava C."/>
            <person name="Haas B."/>
            <person name="Henn M.R."/>
            <person name="Nusbaum C."/>
            <person name="Birren B."/>
        </authorList>
    </citation>
    <scope>NUCLEOTIDE SEQUENCE [LARGE SCALE GENOMIC DNA]</scope>
</reference>
<reference evidence="5" key="2">
    <citation type="submission" date="2016-11" db="UniProtKB">
        <authorList>
            <consortium name="WormBaseParasite"/>
        </authorList>
    </citation>
    <scope>IDENTIFICATION</scope>
</reference>
<feature type="region of interest" description="Disordered" evidence="2">
    <location>
        <begin position="1"/>
        <end position="23"/>
    </location>
</feature>
<dbReference type="GO" id="GO:0003676">
    <property type="term" value="F:nucleic acid binding"/>
    <property type="evidence" value="ECO:0007669"/>
    <property type="project" value="InterPro"/>
</dbReference>
<dbReference type="SMART" id="SM00343">
    <property type="entry name" value="ZnF_C2HC"/>
    <property type="match status" value="2"/>
</dbReference>
<dbReference type="InterPro" id="IPR001878">
    <property type="entry name" value="Znf_CCHC"/>
</dbReference>
<accession>A0A1I7VFT9</accession>
<dbReference type="PANTHER" id="PTHR47331">
    <property type="entry name" value="PHD-TYPE DOMAIN-CONTAINING PROTEIN"/>
    <property type="match status" value="1"/>
</dbReference>
<proteinExistence type="predicted"/>
<dbReference type="AlphaFoldDB" id="A0A1I7VFT9"/>
<keyword evidence="1" id="KW-0862">Zinc</keyword>
<sequence>MRKYRGARPLAGGTNENQPSGSRITTHAVLEEGRLLWPQSSSPSQTIVKGSQTQGNILKDHWDDECQVYQTAKQRMEHLKTIEACLNCLQKGHMANDCRKLKKLCFHCKGRHNSALCTNHRKDTRPEKVREEKLEPTVTNSTVAEQMRPEDGAQELESGFLLLRTKLGPMLARNGHTNSIRKVSVASVNSVVSWVASATSHEDIDHFWKLELMGIQDQPNENNDEQNIPRRYNETIQGQLQSGIIEEVHSDMDQEGIIHYLPHHEVIPPHKPITKLRIVHDASAHLKGTKSLNEVLYRGSIMLPDLAGILLRFRMMKNEEYVDNVILSANGTREAINKYPEVKDIFKKVAKNIREFLSNDQNFNKTIPKQDRIEGGATKILGITWINDKDTIRVTLKRWIEHEITKRRVLQFVA</sequence>
<evidence type="ECO:0000313" key="4">
    <source>
        <dbReference type="Proteomes" id="UP000095285"/>
    </source>
</evidence>
<dbReference type="Proteomes" id="UP000095285">
    <property type="component" value="Unassembled WGS sequence"/>
</dbReference>
<organism evidence="4 5">
    <name type="scientific">Loa loa</name>
    <name type="common">Eye worm</name>
    <name type="synonym">Filaria loa</name>
    <dbReference type="NCBI Taxonomy" id="7209"/>
    <lineage>
        <taxon>Eukaryota</taxon>
        <taxon>Metazoa</taxon>
        <taxon>Ecdysozoa</taxon>
        <taxon>Nematoda</taxon>
        <taxon>Chromadorea</taxon>
        <taxon>Rhabditida</taxon>
        <taxon>Spirurina</taxon>
        <taxon>Spiruromorpha</taxon>
        <taxon>Filarioidea</taxon>
        <taxon>Onchocercidae</taxon>
        <taxon>Loa</taxon>
    </lineage>
</organism>
<dbReference type="WBParaSite" id="EN70_2086">
    <property type="protein sequence ID" value="EN70_2086"/>
    <property type="gene ID" value="EN70_2086"/>
</dbReference>
<evidence type="ECO:0000256" key="1">
    <source>
        <dbReference type="PROSITE-ProRule" id="PRU00047"/>
    </source>
</evidence>
<evidence type="ECO:0000256" key="2">
    <source>
        <dbReference type="SAM" id="MobiDB-lite"/>
    </source>
</evidence>
<protein>
    <submittedName>
        <fullName evidence="5">CCHC-type domain-containing protein</fullName>
    </submittedName>
</protein>
<feature type="domain" description="CCHC-type" evidence="3">
    <location>
        <begin position="85"/>
        <end position="100"/>
    </location>
</feature>
<feature type="compositionally biased region" description="Polar residues" evidence="2">
    <location>
        <begin position="14"/>
        <end position="23"/>
    </location>
</feature>
<evidence type="ECO:0000259" key="3">
    <source>
        <dbReference type="PROSITE" id="PS50158"/>
    </source>
</evidence>
<keyword evidence="1" id="KW-0863">Zinc-finger</keyword>
<keyword evidence="1" id="KW-0479">Metal-binding</keyword>
<dbReference type="PANTHER" id="PTHR47331:SF1">
    <property type="entry name" value="GAG-LIKE PROTEIN"/>
    <property type="match status" value="1"/>
</dbReference>